<gene>
    <name evidence="2" type="ORF">Osc7112_4106</name>
</gene>
<keyword evidence="1" id="KW-0812">Transmembrane</keyword>
<dbReference type="Proteomes" id="UP000010478">
    <property type="component" value="Chromosome"/>
</dbReference>
<feature type="transmembrane region" description="Helical" evidence="1">
    <location>
        <begin position="32"/>
        <end position="54"/>
    </location>
</feature>
<evidence type="ECO:0008006" key="4">
    <source>
        <dbReference type="Google" id="ProtNLM"/>
    </source>
</evidence>
<dbReference type="HOGENOM" id="CLU_052968_0_0_3"/>
<reference evidence="2 3" key="1">
    <citation type="submission" date="2012-05" db="EMBL/GenBank/DDBJ databases">
        <title>Finished chromosome of genome of Oscillatoria sp. PCC 7112.</title>
        <authorList>
            <consortium name="US DOE Joint Genome Institute"/>
            <person name="Gugger M."/>
            <person name="Coursin T."/>
            <person name="Rippka R."/>
            <person name="Tandeau De Marsac N."/>
            <person name="Huntemann M."/>
            <person name="Wei C.-L."/>
            <person name="Han J."/>
            <person name="Detter J.C."/>
            <person name="Han C."/>
            <person name="Tapia R."/>
            <person name="Davenport K."/>
            <person name="Daligault H."/>
            <person name="Erkkila T."/>
            <person name="Gu W."/>
            <person name="Munk A.C.C."/>
            <person name="Teshima H."/>
            <person name="Xu Y."/>
            <person name="Chain P."/>
            <person name="Chen A."/>
            <person name="Krypides N."/>
            <person name="Mavromatis K."/>
            <person name="Markowitz V."/>
            <person name="Szeto E."/>
            <person name="Ivanova N."/>
            <person name="Mikhailova N."/>
            <person name="Ovchinnikova G."/>
            <person name="Pagani I."/>
            <person name="Pati A."/>
            <person name="Goodwin L."/>
            <person name="Peters L."/>
            <person name="Pitluck S."/>
            <person name="Woyke T."/>
            <person name="Kerfeld C."/>
        </authorList>
    </citation>
    <scope>NUCLEOTIDE SEQUENCE [LARGE SCALE GENOMIC DNA]</scope>
    <source>
        <strain evidence="2 3">PCC 7112</strain>
    </source>
</reference>
<dbReference type="RefSeq" id="WP_015177679.1">
    <property type="nucleotide sequence ID" value="NC_019729.1"/>
</dbReference>
<dbReference type="EMBL" id="CP003614">
    <property type="protein sequence ID" value="AFZ08434.1"/>
    <property type="molecule type" value="Genomic_DNA"/>
</dbReference>
<evidence type="ECO:0000313" key="2">
    <source>
        <dbReference type="EMBL" id="AFZ08434.1"/>
    </source>
</evidence>
<dbReference type="KEGG" id="oni:Osc7112_4106"/>
<dbReference type="STRING" id="179408.Osc7112_4106"/>
<dbReference type="OrthoDB" id="461075at2"/>
<dbReference type="AlphaFoldDB" id="K9VLL7"/>
<keyword evidence="1" id="KW-0472">Membrane</keyword>
<dbReference type="NCBIfam" id="NF038304">
    <property type="entry name" value="EPS_HpsC"/>
    <property type="match status" value="1"/>
</dbReference>
<proteinExistence type="predicted"/>
<sequence>MKTLLRLLLKTQYQRNRSGPAQTEKGMTLVELLVGAIMAFLIITPMLGFVVDMLNTDRREQVKSNTEQDLQAAVDFIAQDLSQAIYIYDQAGITAINPATQLPPAPTNTTGTPILVFWKRQLIKNAVPINSAVTAKTPSACPPNGSECNDTYVLSLVAYYQIRDTAPNSIWCQPSGGNCPTRIARYEIREPVRNPYTIDATKPYYDAADLSDAQKGSEAFNKDFDFNKPTVNVTMGANFPDPQVLVNYIHYSSTNVPIPTGTQCQTLLSVTPPPPPATFNANNLLITDSSNHSFYACVDTSKNIARVTLRGNSLRRIQTDADYEATKSAYFPTATVQVQGLGGLGK</sequence>
<accession>K9VLL7</accession>
<name>K9VLL7_9CYAN</name>
<dbReference type="PATRIC" id="fig|179408.3.peg.5065"/>
<evidence type="ECO:0000313" key="3">
    <source>
        <dbReference type="Proteomes" id="UP000010478"/>
    </source>
</evidence>
<keyword evidence="1" id="KW-1133">Transmembrane helix</keyword>
<dbReference type="eggNOG" id="COG4966">
    <property type="taxonomic scope" value="Bacteria"/>
</dbReference>
<keyword evidence="3" id="KW-1185">Reference proteome</keyword>
<protein>
    <recommendedName>
        <fullName evidence="4">Prepilin-type N-terminal cleavage/methylation domain-containing protein</fullName>
    </recommendedName>
</protein>
<evidence type="ECO:0000256" key="1">
    <source>
        <dbReference type="SAM" id="Phobius"/>
    </source>
</evidence>
<organism evidence="2 3">
    <name type="scientific">Phormidium nigroviride PCC 7112</name>
    <dbReference type="NCBI Taxonomy" id="179408"/>
    <lineage>
        <taxon>Bacteria</taxon>
        <taxon>Bacillati</taxon>
        <taxon>Cyanobacteriota</taxon>
        <taxon>Cyanophyceae</taxon>
        <taxon>Oscillatoriophycideae</taxon>
        <taxon>Oscillatoriales</taxon>
        <taxon>Oscillatoriaceae</taxon>
        <taxon>Phormidium</taxon>
    </lineage>
</organism>